<gene>
    <name evidence="2" type="ORF">LSAT_V11C500294680</name>
</gene>
<keyword evidence="3" id="KW-1185">Reference proteome</keyword>
<sequence length="195" mass="21928">MSSRPKFDIQLLRFELSRPDKEENHNGPAAIDWTRSKGKQEKTATHIGAGDGGAPYLSSSVNRSDTSSKPKLCHHQHRNQWGTLTALFVYLYSVQIIDFSQISLLPIFLYLLFLRGDSDSSDHESDFQNSSNMAFFLVDNYLKEGEGNSNIQKNSNLQGQNGQSPEKPQNPSYILMNQLEVLLLGIHVKVNDMSP</sequence>
<feature type="compositionally biased region" description="Basic and acidic residues" evidence="1">
    <location>
        <begin position="34"/>
        <end position="44"/>
    </location>
</feature>
<protein>
    <submittedName>
        <fullName evidence="2">Uncharacterized protein</fullName>
    </submittedName>
</protein>
<evidence type="ECO:0000313" key="3">
    <source>
        <dbReference type="Proteomes" id="UP000235145"/>
    </source>
</evidence>
<feature type="region of interest" description="Disordered" evidence="1">
    <location>
        <begin position="18"/>
        <end position="52"/>
    </location>
</feature>
<accession>A0A9R1XA85</accession>
<name>A0A9R1XA85_LACSA</name>
<feature type="region of interest" description="Disordered" evidence="1">
    <location>
        <begin position="148"/>
        <end position="170"/>
    </location>
</feature>
<dbReference type="Proteomes" id="UP000235145">
    <property type="component" value="Unassembled WGS sequence"/>
</dbReference>
<organism evidence="2 3">
    <name type="scientific">Lactuca sativa</name>
    <name type="common">Garden lettuce</name>
    <dbReference type="NCBI Taxonomy" id="4236"/>
    <lineage>
        <taxon>Eukaryota</taxon>
        <taxon>Viridiplantae</taxon>
        <taxon>Streptophyta</taxon>
        <taxon>Embryophyta</taxon>
        <taxon>Tracheophyta</taxon>
        <taxon>Spermatophyta</taxon>
        <taxon>Magnoliopsida</taxon>
        <taxon>eudicotyledons</taxon>
        <taxon>Gunneridae</taxon>
        <taxon>Pentapetalae</taxon>
        <taxon>asterids</taxon>
        <taxon>campanulids</taxon>
        <taxon>Asterales</taxon>
        <taxon>Asteraceae</taxon>
        <taxon>Cichorioideae</taxon>
        <taxon>Cichorieae</taxon>
        <taxon>Lactucinae</taxon>
        <taxon>Lactuca</taxon>
    </lineage>
</organism>
<dbReference type="AlphaFoldDB" id="A0A9R1XA85"/>
<dbReference type="EMBL" id="NBSK02000005">
    <property type="protein sequence ID" value="KAJ0205191.1"/>
    <property type="molecule type" value="Genomic_DNA"/>
</dbReference>
<evidence type="ECO:0000256" key="1">
    <source>
        <dbReference type="SAM" id="MobiDB-lite"/>
    </source>
</evidence>
<evidence type="ECO:0000313" key="2">
    <source>
        <dbReference type="EMBL" id="KAJ0205191.1"/>
    </source>
</evidence>
<comment type="caution">
    <text evidence="2">The sequence shown here is derived from an EMBL/GenBank/DDBJ whole genome shotgun (WGS) entry which is preliminary data.</text>
</comment>
<proteinExistence type="predicted"/>
<reference evidence="2 3" key="1">
    <citation type="journal article" date="2017" name="Nat. Commun.">
        <title>Genome assembly with in vitro proximity ligation data and whole-genome triplication in lettuce.</title>
        <authorList>
            <person name="Reyes-Chin-Wo S."/>
            <person name="Wang Z."/>
            <person name="Yang X."/>
            <person name="Kozik A."/>
            <person name="Arikit S."/>
            <person name="Song C."/>
            <person name="Xia L."/>
            <person name="Froenicke L."/>
            <person name="Lavelle D.O."/>
            <person name="Truco M.J."/>
            <person name="Xia R."/>
            <person name="Zhu S."/>
            <person name="Xu C."/>
            <person name="Xu H."/>
            <person name="Xu X."/>
            <person name="Cox K."/>
            <person name="Korf I."/>
            <person name="Meyers B.C."/>
            <person name="Michelmore R.W."/>
        </authorList>
    </citation>
    <scope>NUCLEOTIDE SEQUENCE [LARGE SCALE GENOMIC DNA]</scope>
    <source>
        <strain evidence="3">cv. Salinas</strain>
        <tissue evidence="2">Seedlings</tissue>
    </source>
</reference>